<dbReference type="AlphaFoldDB" id="A0A371EAD2"/>
<dbReference type="EMBL" id="QJKJ01015143">
    <property type="protein sequence ID" value="RDX62998.1"/>
    <property type="molecule type" value="Genomic_DNA"/>
</dbReference>
<dbReference type="OrthoDB" id="8063676at2759"/>
<dbReference type="PANTHER" id="PTHR35317">
    <property type="entry name" value="OS04G0629600 PROTEIN"/>
    <property type="match status" value="1"/>
</dbReference>
<reference evidence="1" key="1">
    <citation type="submission" date="2018-05" db="EMBL/GenBank/DDBJ databases">
        <title>Draft genome of Mucuna pruriens seed.</title>
        <authorList>
            <person name="Nnadi N.E."/>
            <person name="Vos R."/>
            <person name="Hasami M.H."/>
            <person name="Devisetty U.K."/>
            <person name="Aguiy J.C."/>
        </authorList>
    </citation>
    <scope>NUCLEOTIDE SEQUENCE [LARGE SCALE GENOMIC DNA]</scope>
    <source>
        <strain evidence="1">JCA_2017</strain>
    </source>
</reference>
<sequence length="224" mass="26159">MEFTTSQDDMVVKFDVEDRHSETLTSIFAVLKEYQLMLNLDKCSFRVKATKKGYTLPEDVIILSQHEKEILVKTKKKDQQALTFIYQSLDEAMFEMVSNVSTSKEAWEILKTSLDGVDKVKKVHLQTLRGELESLHMKESKSISDFGNRVMTVVNQMKHYRENMEDIRVVEKILRSLTIKFDFMVCEIEESKDLESMTMGQLKGSLQAYEERSREDMRSLWSKS</sequence>
<evidence type="ECO:0000313" key="2">
    <source>
        <dbReference type="Proteomes" id="UP000257109"/>
    </source>
</evidence>
<protein>
    <recommendedName>
        <fullName evidence="3">Retrovirus-related Pol polyprotein from transposon TNT 1-94</fullName>
    </recommendedName>
</protein>
<dbReference type="SUPFAM" id="SSF56672">
    <property type="entry name" value="DNA/RNA polymerases"/>
    <property type="match status" value="1"/>
</dbReference>
<dbReference type="Proteomes" id="UP000257109">
    <property type="component" value="Unassembled WGS sequence"/>
</dbReference>
<evidence type="ECO:0000313" key="1">
    <source>
        <dbReference type="EMBL" id="RDX62998.1"/>
    </source>
</evidence>
<evidence type="ECO:0008006" key="3">
    <source>
        <dbReference type="Google" id="ProtNLM"/>
    </source>
</evidence>
<dbReference type="InterPro" id="IPR043128">
    <property type="entry name" value="Rev_trsase/Diguanyl_cyclase"/>
</dbReference>
<accession>A0A371EAD2</accession>
<organism evidence="1 2">
    <name type="scientific">Mucuna pruriens</name>
    <name type="common">Velvet bean</name>
    <name type="synonym">Dolichos pruriens</name>
    <dbReference type="NCBI Taxonomy" id="157652"/>
    <lineage>
        <taxon>Eukaryota</taxon>
        <taxon>Viridiplantae</taxon>
        <taxon>Streptophyta</taxon>
        <taxon>Embryophyta</taxon>
        <taxon>Tracheophyta</taxon>
        <taxon>Spermatophyta</taxon>
        <taxon>Magnoliopsida</taxon>
        <taxon>eudicotyledons</taxon>
        <taxon>Gunneridae</taxon>
        <taxon>Pentapetalae</taxon>
        <taxon>rosids</taxon>
        <taxon>fabids</taxon>
        <taxon>Fabales</taxon>
        <taxon>Fabaceae</taxon>
        <taxon>Papilionoideae</taxon>
        <taxon>50 kb inversion clade</taxon>
        <taxon>NPAAA clade</taxon>
        <taxon>indigoferoid/millettioid clade</taxon>
        <taxon>Phaseoleae</taxon>
        <taxon>Mucuna</taxon>
    </lineage>
</organism>
<gene>
    <name evidence="1" type="ORF">CR513_58614</name>
</gene>
<dbReference type="Pfam" id="PF14223">
    <property type="entry name" value="Retrotran_gag_2"/>
    <property type="match status" value="1"/>
</dbReference>
<dbReference type="PANTHER" id="PTHR35317:SF28">
    <property type="entry name" value="ZINC FINGER, CCHC-TYPE, RIBONUCLEASE H-LIKE DOMAIN, GAG-PRE-INTEGRASE DOMAIN PROTEIN-RELATED"/>
    <property type="match status" value="1"/>
</dbReference>
<name>A0A371EAD2_MUCPR</name>
<dbReference type="InterPro" id="IPR043502">
    <property type="entry name" value="DNA/RNA_pol_sf"/>
</dbReference>
<proteinExistence type="predicted"/>
<keyword evidence="2" id="KW-1185">Reference proteome</keyword>
<comment type="caution">
    <text evidence="1">The sequence shown here is derived from an EMBL/GenBank/DDBJ whole genome shotgun (WGS) entry which is preliminary data.</text>
</comment>
<feature type="non-terminal residue" evidence="1">
    <location>
        <position position="1"/>
    </location>
</feature>
<dbReference type="Gene3D" id="3.30.70.270">
    <property type="match status" value="1"/>
</dbReference>